<reference evidence="1 2" key="1">
    <citation type="journal article" date="2019" name="Sci. Rep.">
        <title>Orb-weaving spider Araneus ventricosus genome elucidates the spidroin gene catalogue.</title>
        <authorList>
            <person name="Kono N."/>
            <person name="Nakamura H."/>
            <person name="Ohtoshi R."/>
            <person name="Moran D.A.P."/>
            <person name="Shinohara A."/>
            <person name="Yoshida Y."/>
            <person name="Fujiwara M."/>
            <person name="Mori M."/>
            <person name="Tomita M."/>
            <person name="Arakawa K."/>
        </authorList>
    </citation>
    <scope>NUCLEOTIDE SEQUENCE [LARGE SCALE GENOMIC DNA]</scope>
</reference>
<organism evidence="1 2">
    <name type="scientific">Araneus ventricosus</name>
    <name type="common">Orbweaver spider</name>
    <name type="synonym">Epeira ventricosa</name>
    <dbReference type="NCBI Taxonomy" id="182803"/>
    <lineage>
        <taxon>Eukaryota</taxon>
        <taxon>Metazoa</taxon>
        <taxon>Ecdysozoa</taxon>
        <taxon>Arthropoda</taxon>
        <taxon>Chelicerata</taxon>
        <taxon>Arachnida</taxon>
        <taxon>Araneae</taxon>
        <taxon>Araneomorphae</taxon>
        <taxon>Entelegynae</taxon>
        <taxon>Araneoidea</taxon>
        <taxon>Araneidae</taxon>
        <taxon>Araneus</taxon>
    </lineage>
</organism>
<protein>
    <submittedName>
        <fullName evidence="1">Uncharacterized protein</fullName>
    </submittedName>
</protein>
<comment type="caution">
    <text evidence="1">The sequence shown here is derived from an EMBL/GenBank/DDBJ whole genome shotgun (WGS) entry which is preliminary data.</text>
</comment>
<dbReference type="Proteomes" id="UP000499080">
    <property type="component" value="Unassembled WGS sequence"/>
</dbReference>
<dbReference type="AlphaFoldDB" id="A0A4Y2QNN5"/>
<evidence type="ECO:0000313" key="1">
    <source>
        <dbReference type="EMBL" id="GBN64974.1"/>
    </source>
</evidence>
<keyword evidence="2" id="KW-1185">Reference proteome</keyword>
<proteinExistence type="predicted"/>
<sequence>MIEEWQTFWNIGDTGRKIYKNMPSVNLRHTNWIREDVIFFSHHGPFPADLKRFHLSDSDQCSFGGIGMDFTVPRHVSSQCLGI</sequence>
<evidence type="ECO:0000313" key="2">
    <source>
        <dbReference type="Proteomes" id="UP000499080"/>
    </source>
</evidence>
<dbReference type="EMBL" id="BGPR01014383">
    <property type="protein sequence ID" value="GBN64974.1"/>
    <property type="molecule type" value="Genomic_DNA"/>
</dbReference>
<name>A0A4Y2QNN5_ARAVE</name>
<accession>A0A4Y2QNN5</accession>
<gene>
    <name evidence="1" type="ORF">AVEN_79974_1</name>
</gene>